<dbReference type="Pfam" id="PF22074">
    <property type="entry name" value="Cep192_D5"/>
    <property type="match status" value="1"/>
</dbReference>
<dbReference type="EMBL" id="VVIM01000001">
    <property type="protein sequence ID" value="KAB0805560.1"/>
    <property type="molecule type" value="Genomic_DNA"/>
</dbReference>
<dbReference type="GO" id="GO:0071539">
    <property type="term" value="P:protein localization to centrosome"/>
    <property type="evidence" value="ECO:0007669"/>
    <property type="project" value="InterPro"/>
</dbReference>
<evidence type="ECO:0000256" key="1">
    <source>
        <dbReference type="SAM" id="MobiDB-lite"/>
    </source>
</evidence>
<dbReference type="GO" id="GO:0019901">
    <property type="term" value="F:protein kinase binding"/>
    <property type="evidence" value="ECO:0007669"/>
    <property type="project" value="TreeGrafter"/>
</dbReference>
<feature type="domain" description="Cep192-like" evidence="4">
    <location>
        <begin position="720"/>
        <end position="810"/>
    </location>
</feature>
<reference evidence="5 6" key="1">
    <citation type="journal article" date="2018" name="Elife">
        <title>Firefly genomes illuminate parallel origins of bioluminescence in beetles.</title>
        <authorList>
            <person name="Fallon T.R."/>
            <person name="Lower S.E."/>
            <person name="Chang C.H."/>
            <person name="Bessho-Uehara M."/>
            <person name="Martin G.J."/>
            <person name="Bewick A.J."/>
            <person name="Behringer M."/>
            <person name="Debat H.J."/>
            <person name="Wong I."/>
            <person name="Day J.C."/>
            <person name="Suvorov A."/>
            <person name="Silva C.J."/>
            <person name="Stanger-Hall K.F."/>
            <person name="Hall D.W."/>
            <person name="Schmitz R.J."/>
            <person name="Nelson D.R."/>
            <person name="Lewis S.M."/>
            <person name="Shigenobu S."/>
            <person name="Bybee S.M."/>
            <person name="Larracuente A.M."/>
            <person name="Oba Y."/>
            <person name="Weng J.K."/>
        </authorList>
    </citation>
    <scope>NUCLEOTIDE SEQUENCE [LARGE SCALE GENOMIC DNA]</scope>
    <source>
        <strain evidence="5">1611_PpyrPB1</strain>
        <tissue evidence="5">Whole body</tissue>
    </source>
</reference>
<evidence type="ECO:0000259" key="4">
    <source>
        <dbReference type="Pfam" id="PF22076"/>
    </source>
</evidence>
<dbReference type="GO" id="GO:0005737">
    <property type="term" value="C:cytoplasm"/>
    <property type="evidence" value="ECO:0007669"/>
    <property type="project" value="TreeGrafter"/>
</dbReference>
<dbReference type="InterPro" id="IPR054091">
    <property type="entry name" value="Cep192-like_D5"/>
</dbReference>
<dbReference type="Pfam" id="PF22073">
    <property type="entry name" value="Cep192_D4"/>
    <property type="match status" value="1"/>
</dbReference>
<name>A0A5N4B8H2_PHOPY</name>
<dbReference type="InParanoid" id="A0A5N4B8H2"/>
<proteinExistence type="predicted"/>
<sequence>MSKYTQDFSDETVLTTPKPRASSTIQREYHIRNPRLQKIPPLTFSPNTPDEVRTSAVSSTSLVTSITQVRQRSSINTSKDLCLPSRYLKPSEIYINSTCEVTSDSTVNESDLIDRPKLSFKPDDVSTPRSSGAFTKVSITKQSTSRSIAELSHRVRNSDLSLAELCNQYCRLSDFNKDVEFNEESFVPGELAADKFAEYENLWRKELSVLGGAKIRGDSILSQFSVQDQLTVPEFFPKGSESLDESLFKRSPEKKAMPVRLLQTTLEDTKLETESVKSSFGVTELEDNFSAQDDTAKIIDLIAKMPEKRESRSTRPRKENVRPQRLEPSHFLEISKNTLKVIEPLKDSENLSQELTYYDNTVSVGHAGTSSVRTASSLDSLPGGKLPIETNRIELVWGCVRVGKRKIQNFILRNRSQNKLRLQMTSSNSCFRILSDHSELDSVSELSVFMHPSESRSFRVVFIPTSIGATVGQLRFSPATKKLEMQYQKKQVLHLYAYGGFTSVEIQDVLKDTNMKMWLSLGKLDNVSQLHKKFNIKNVGNVSAFALLRFTTKALYQSSKLLIHPTEIVLHPKETATVNLTYSPTKEDVKSLFETNNQVMEIGSIQMVTGAEILRGRIRRLCNKLKVEYGKIENPLMERLSKKFPDEKMPSDLNQFKESVGCVKELMQNFDLNEITVTLERDDERTLVGQIGGMDESSMFHSLCEHMNTEVNGKLLTSACVVEPSSIILTPPTKTTDAVLLISHSSRSLQFETKIEPAGILEIFPGEGLLAPGETNFLQITCDIKRLQQQKYFKLFVYVDDDVSEVDIKVFVLTRAK</sequence>
<dbReference type="AlphaFoldDB" id="A0A5N4B8H2"/>
<keyword evidence="6" id="KW-1185">Reference proteome</keyword>
<dbReference type="InterPro" id="IPR054090">
    <property type="entry name" value="Cep192_Spd-2-like_dom"/>
</dbReference>
<dbReference type="Gene3D" id="2.60.40.10">
    <property type="entry name" value="Immunoglobulins"/>
    <property type="match status" value="1"/>
</dbReference>
<dbReference type="InterPro" id="IPR013783">
    <property type="entry name" value="Ig-like_fold"/>
</dbReference>
<evidence type="ECO:0000259" key="3">
    <source>
        <dbReference type="Pfam" id="PF22074"/>
    </source>
</evidence>
<comment type="caution">
    <text evidence="5">The sequence shown here is derived from an EMBL/GenBank/DDBJ whole genome shotgun (WGS) entry which is preliminary data.</text>
</comment>
<dbReference type="GO" id="GO:0051298">
    <property type="term" value="P:centrosome duplication"/>
    <property type="evidence" value="ECO:0007669"/>
    <property type="project" value="InterPro"/>
</dbReference>
<dbReference type="PANTHER" id="PTHR16029">
    <property type="entry name" value="CENTROSOMAL PROTEIN OF 192 KDA"/>
    <property type="match status" value="1"/>
</dbReference>
<dbReference type="GO" id="GO:0090307">
    <property type="term" value="P:mitotic spindle assembly"/>
    <property type="evidence" value="ECO:0007669"/>
    <property type="project" value="TreeGrafter"/>
</dbReference>
<feature type="domain" description="Cep192-like" evidence="3">
    <location>
        <begin position="511"/>
        <end position="669"/>
    </location>
</feature>
<dbReference type="Proteomes" id="UP000327044">
    <property type="component" value="Unassembled WGS sequence"/>
</dbReference>
<dbReference type="Pfam" id="PF22076">
    <property type="entry name" value="Cep192_D6"/>
    <property type="match status" value="1"/>
</dbReference>
<organism evidence="5 6">
    <name type="scientific">Photinus pyralis</name>
    <name type="common">Common eastern firefly</name>
    <name type="synonym">Lampyris pyralis</name>
    <dbReference type="NCBI Taxonomy" id="7054"/>
    <lineage>
        <taxon>Eukaryota</taxon>
        <taxon>Metazoa</taxon>
        <taxon>Ecdysozoa</taxon>
        <taxon>Arthropoda</taxon>
        <taxon>Hexapoda</taxon>
        <taxon>Insecta</taxon>
        <taxon>Pterygota</taxon>
        <taxon>Neoptera</taxon>
        <taxon>Endopterygota</taxon>
        <taxon>Coleoptera</taxon>
        <taxon>Polyphaga</taxon>
        <taxon>Elateriformia</taxon>
        <taxon>Elateroidea</taxon>
        <taxon>Lampyridae</taxon>
        <taxon>Lampyrinae</taxon>
        <taxon>Photinus</taxon>
    </lineage>
</organism>
<evidence type="ECO:0000313" key="6">
    <source>
        <dbReference type="Proteomes" id="UP000327044"/>
    </source>
</evidence>
<dbReference type="InterPro" id="IPR039103">
    <property type="entry name" value="Spd-2/CEP192"/>
</dbReference>
<accession>A0A5N4B8H2</accession>
<evidence type="ECO:0000313" key="5">
    <source>
        <dbReference type="EMBL" id="KAB0805560.1"/>
    </source>
</evidence>
<gene>
    <name evidence="5" type="ORF">PPYR_02530</name>
</gene>
<evidence type="ECO:0000259" key="2">
    <source>
        <dbReference type="Pfam" id="PF22073"/>
    </source>
</evidence>
<protein>
    <recommendedName>
        <fullName evidence="7">Abnormal spindle-like microcephaly-associated protein ASH domain-containing protein</fullName>
    </recommendedName>
</protein>
<dbReference type="PANTHER" id="PTHR16029:SF11">
    <property type="entry name" value="CENTROSOMAL PROTEIN OF 192 KDA"/>
    <property type="match status" value="1"/>
</dbReference>
<dbReference type="GO" id="GO:0000242">
    <property type="term" value="C:pericentriolar material"/>
    <property type="evidence" value="ECO:0007669"/>
    <property type="project" value="TreeGrafter"/>
</dbReference>
<feature type="region of interest" description="Disordered" evidence="1">
    <location>
        <begin position="1"/>
        <end position="25"/>
    </location>
</feature>
<dbReference type="InterPro" id="IPR054092">
    <property type="entry name" value="Cep192-like_D6"/>
</dbReference>
<feature type="domain" description="Cep192/Spd-2-like" evidence="2">
    <location>
        <begin position="385"/>
        <end position="500"/>
    </location>
</feature>
<evidence type="ECO:0008006" key="7">
    <source>
        <dbReference type="Google" id="ProtNLM"/>
    </source>
</evidence>
<dbReference type="GO" id="GO:0090222">
    <property type="term" value="P:centrosome-templated microtubule nucleation"/>
    <property type="evidence" value="ECO:0007669"/>
    <property type="project" value="InterPro"/>
</dbReference>
<dbReference type="GO" id="GO:0005814">
    <property type="term" value="C:centriole"/>
    <property type="evidence" value="ECO:0007669"/>
    <property type="project" value="TreeGrafter"/>
</dbReference>